<dbReference type="PANTHER" id="PTHR30600:SF10">
    <property type="entry name" value="BLL6722 PROTEIN"/>
    <property type="match status" value="1"/>
</dbReference>
<organism evidence="10 11">
    <name type="scientific">Litoribrevibacter albus</name>
    <dbReference type="NCBI Taxonomy" id="1473156"/>
    <lineage>
        <taxon>Bacteria</taxon>
        <taxon>Pseudomonadati</taxon>
        <taxon>Pseudomonadota</taxon>
        <taxon>Gammaproteobacteria</taxon>
        <taxon>Oceanospirillales</taxon>
        <taxon>Oceanospirillaceae</taxon>
        <taxon>Litoribrevibacter</taxon>
    </lineage>
</organism>
<evidence type="ECO:0000256" key="7">
    <source>
        <dbReference type="PROSITE-ProRule" id="PRU00433"/>
    </source>
</evidence>
<evidence type="ECO:0000256" key="6">
    <source>
        <dbReference type="ARBA" id="ARBA00023004"/>
    </source>
</evidence>
<dbReference type="Gene3D" id="1.10.760.10">
    <property type="entry name" value="Cytochrome c-like domain"/>
    <property type="match status" value="2"/>
</dbReference>
<keyword evidence="3 7" id="KW-0479">Metal-binding</keyword>
<dbReference type="SUPFAM" id="SSF46626">
    <property type="entry name" value="Cytochrome c"/>
    <property type="match status" value="2"/>
</dbReference>
<evidence type="ECO:0000313" key="10">
    <source>
        <dbReference type="EMBL" id="GLQ30743.1"/>
    </source>
</evidence>
<dbReference type="GO" id="GO:0004130">
    <property type="term" value="F:cytochrome-c peroxidase activity"/>
    <property type="evidence" value="ECO:0007669"/>
    <property type="project" value="TreeGrafter"/>
</dbReference>
<dbReference type="NCBIfam" id="TIGR03981">
    <property type="entry name" value="SAM_quin_mod"/>
    <property type="match status" value="1"/>
</dbReference>
<dbReference type="GO" id="GO:0009055">
    <property type="term" value="F:electron transfer activity"/>
    <property type="evidence" value="ECO:0007669"/>
    <property type="project" value="InterPro"/>
</dbReference>
<dbReference type="Proteomes" id="UP001161389">
    <property type="component" value="Unassembled WGS sequence"/>
</dbReference>
<evidence type="ECO:0000313" key="11">
    <source>
        <dbReference type="Proteomes" id="UP001161389"/>
    </source>
</evidence>
<dbReference type="GO" id="GO:0046872">
    <property type="term" value="F:metal ion binding"/>
    <property type="evidence" value="ECO:0007669"/>
    <property type="project" value="UniProtKB-KW"/>
</dbReference>
<reference evidence="10" key="1">
    <citation type="journal article" date="2014" name="Int. J. Syst. Evol. Microbiol.">
        <title>Complete genome sequence of Corynebacterium casei LMG S-19264T (=DSM 44701T), isolated from a smear-ripened cheese.</title>
        <authorList>
            <consortium name="US DOE Joint Genome Institute (JGI-PGF)"/>
            <person name="Walter F."/>
            <person name="Albersmeier A."/>
            <person name="Kalinowski J."/>
            <person name="Ruckert C."/>
        </authorList>
    </citation>
    <scope>NUCLEOTIDE SEQUENCE</scope>
    <source>
        <strain evidence="10">NBRC 110071</strain>
    </source>
</reference>
<feature type="signal peptide" evidence="8">
    <location>
        <begin position="1"/>
        <end position="17"/>
    </location>
</feature>
<dbReference type="PANTHER" id="PTHR30600">
    <property type="entry name" value="CYTOCHROME C PEROXIDASE-RELATED"/>
    <property type="match status" value="1"/>
</dbReference>
<dbReference type="EMBL" id="BSNM01000009">
    <property type="protein sequence ID" value="GLQ30743.1"/>
    <property type="molecule type" value="Genomic_DNA"/>
</dbReference>
<comment type="subcellular location">
    <subcellularLocation>
        <location evidence="1">Cell envelope</location>
    </subcellularLocation>
</comment>
<evidence type="ECO:0000256" key="4">
    <source>
        <dbReference type="ARBA" id="ARBA00022729"/>
    </source>
</evidence>
<keyword evidence="11" id="KW-1185">Reference proteome</keyword>
<keyword evidence="6 7" id="KW-0408">Iron</keyword>
<keyword evidence="5" id="KW-0560">Oxidoreductase</keyword>
<keyword evidence="4 8" id="KW-0732">Signal</keyword>
<dbReference type="RefSeq" id="WP_284380032.1">
    <property type="nucleotide sequence ID" value="NZ_BSNM01000009.1"/>
</dbReference>
<reference evidence="10" key="2">
    <citation type="submission" date="2023-01" db="EMBL/GenBank/DDBJ databases">
        <title>Draft genome sequence of Litoribrevibacter albus strain NBRC 110071.</title>
        <authorList>
            <person name="Sun Q."/>
            <person name="Mori K."/>
        </authorList>
    </citation>
    <scope>NUCLEOTIDE SEQUENCE</scope>
    <source>
        <strain evidence="10">NBRC 110071</strain>
    </source>
</reference>
<proteinExistence type="predicted"/>
<dbReference type="InterPro" id="IPR009056">
    <property type="entry name" value="Cyt_c-like_dom"/>
</dbReference>
<name>A0AA37S8W6_9GAMM</name>
<evidence type="ECO:0000259" key="9">
    <source>
        <dbReference type="PROSITE" id="PS51007"/>
    </source>
</evidence>
<dbReference type="AlphaFoldDB" id="A0AA37S8W6"/>
<dbReference type="GO" id="GO:0030313">
    <property type="term" value="C:cell envelope"/>
    <property type="evidence" value="ECO:0007669"/>
    <property type="project" value="UniProtKB-SubCell"/>
</dbReference>
<feature type="chain" id="PRO_5041369889" evidence="8">
    <location>
        <begin position="18"/>
        <end position="412"/>
    </location>
</feature>
<gene>
    <name evidence="10" type="ORF">GCM10007876_12220</name>
</gene>
<dbReference type="InterPro" id="IPR051395">
    <property type="entry name" value="Cytochrome_c_Peroxidase/MauG"/>
</dbReference>
<feature type="domain" description="Cytochrome c" evidence="9">
    <location>
        <begin position="266"/>
        <end position="412"/>
    </location>
</feature>
<dbReference type="GO" id="GO:0020037">
    <property type="term" value="F:heme binding"/>
    <property type="evidence" value="ECO:0007669"/>
    <property type="project" value="InterPro"/>
</dbReference>
<evidence type="ECO:0000256" key="8">
    <source>
        <dbReference type="SAM" id="SignalP"/>
    </source>
</evidence>
<evidence type="ECO:0000256" key="3">
    <source>
        <dbReference type="ARBA" id="ARBA00022723"/>
    </source>
</evidence>
<dbReference type="PROSITE" id="PS51007">
    <property type="entry name" value="CYTC"/>
    <property type="match status" value="1"/>
</dbReference>
<sequence>MKSLLIFLLLASSVSTYGLSLDQRLAKVINAYSLEPVECDRGDSGDVLEPEASIGKLLFTSKFLSGGNDTSCSTCHIEALSMTDGLSLSVGVSGHGEGLERMDSKGVLVPRNAFTLFGRSKPGYTTFFWDGKVQEEDSVIFSSIGNGYLLGFDSPLAVASIMPLLARDEFLGEHGIVFQSDDVAEVNTAYYQDQFWAANRVLQQKLSNNSEDVSELKRLLFASGRETLTLAEVGNFLARFIQSLDKPCLQTGWQRYLTGDLGALTQNQKRGALLFYGKGRCAVCHSGKLMSDFQFHSIGVPQGGFGPYIHGQDIGRAAVTFNLKDRYKFRTPPLLLVSKTSPYGHNGVFKDLESVVLFHINPISFLSDWSWSSDREFYKYGNVMSTRSELLGFIDISDDDQFSDLMDFIRSL</sequence>
<dbReference type="InterPro" id="IPR004852">
    <property type="entry name" value="Di-haem_cyt_c_peroxidsae"/>
</dbReference>
<evidence type="ECO:0000256" key="5">
    <source>
        <dbReference type="ARBA" id="ARBA00023002"/>
    </source>
</evidence>
<dbReference type="InterPro" id="IPR023893">
    <property type="entry name" value="MauG-like"/>
</dbReference>
<evidence type="ECO:0000256" key="2">
    <source>
        <dbReference type="ARBA" id="ARBA00022617"/>
    </source>
</evidence>
<evidence type="ECO:0000256" key="1">
    <source>
        <dbReference type="ARBA" id="ARBA00004196"/>
    </source>
</evidence>
<protein>
    <submittedName>
        <fullName evidence="10">Methylamine utilization protein MauG</fullName>
    </submittedName>
</protein>
<accession>A0AA37S8W6</accession>
<dbReference type="InterPro" id="IPR036909">
    <property type="entry name" value="Cyt_c-like_dom_sf"/>
</dbReference>
<dbReference type="Pfam" id="PF03150">
    <property type="entry name" value="CCP_MauG"/>
    <property type="match status" value="1"/>
</dbReference>
<comment type="caution">
    <text evidence="10">The sequence shown here is derived from an EMBL/GenBank/DDBJ whole genome shotgun (WGS) entry which is preliminary data.</text>
</comment>
<keyword evidence="2 7" id="KW-0349">Heme</keyword>